<organism evidence="2 3">
    <name type="scientific">Paenibacillus dendritiformis C454</name>
    <dbReference type="NCBI Taxonomy" id="1131935"/>
    <lineage>
        <taxon>Bacteria</taxon>
        <taxon>Bacillati</taxon>
        <taxon>Bacillota</taxon>
        <taxon>Bacilli</taxon>
        <taxon>Bacillales</taxon>
        <taxon>Paenibacillaceae</taxon>
        <taxon>Paenibacillus</taxon>
    </lineage>
</organism>
<gene>
    <name evidence="2" type="ORF">PDENDC454_04164</name>
</gene>
<dbReference type="InterPro" id="IPR010093">
    <property type="entry name" value="SinI_DNA-bd"/>
</dbReference>
<dbReference type="Pfam" id="PF12728">
    <property type="entry name" value="HTH_17"/>
    <property type="match status" value="1"/>
</dbReference>
<dbReference type="AlphaFoldDB" id="H3SBE7"/>
<dbReference type="InterPro" id="IPR041657">
    <property type="entry name" value="HTH_17"/>
</dbReference>
<comment type="caution">
    <text evidence="2">The sequence shown here is derived from an EMBL/GenBank/DDBJ whole genome shotgun (WGS) entry which is preliminary data.</text>
</comment>
<accession>H3SBE7</accession>
<dbReference type="GO" id="GO:0003677">
    <property type="term" value="F:DNA binding"/>
    <property type="evidence" value="ECO:0007669"/>
    <property type="project" value="InterPro"/>
</dbReference>
<dbReference type="OrthoDB" id="515428at2"/>
<evidence type="ECO:0000313" key="3">
    <source>
        <dbReference type="Proteomes" id="UP000003900"/>
    </source>
</evidence>
<dbReference type="NCBIfam" id="TIGR01764">
    <property type="entry name" value="excise"/>
    <property type="match status" value="1"/>
</dbReference>
<evidence type="ECO:0000259" key="1">
    <source>
        <dbReference type="Pfam" id="PF12728"/>
    </source>
</evidence>
<keyword evidence="3" id="KW-1185">Reference proteome</keyword>
<dbReference type="STRING" id="1131935.PDENDC454_04164"/>
<dbReference type="Proteomes" id="UP000003900">
    <property type="component" value="Unassembled WGS sequence"/>
</dbReference>
<dbReference type="RefSeq" id="WP_006675343.1">
    <property type="nucleotide sequence ID" value="NZ_AHKH01000007.1"/>
</dbReference>
<name>H3SBE7_9BACL</name>
<reference evidence="2 3" key="1">
    <citation type="journal article" date="2012" name="J. Bacteriol.">
        <title>Genome Sequence of the Pattern-Forming Social Bacterium Paenibacillus dendritiformis C454 Chiral Morphotype.</title>
        <authorList>
            <person name="Sirota-Madi A."/>
            <person name="Olender T."/>
            <person name="Helman Y."/>
            <person name="Brainis I."/>
            <person name="Finkelshtein A."/>
            <person name="Roth D."/>
            <person name="Hagai E."/>
            <person name="Leshkowitz D."/>
            <person name="Brodsky L."/>
            <person name="Galatenko V."/>
            <person name="Nikolaev V."/>
            <person name="Gutnick D.L."/>
            <person name="Lancet D."/>
            <person name="Ben-Jacob E."/>
        </authorList>
    </citation>
    <scope>NUCLEOTIDE SEQUENCE [LARGE SCALE GENOMIC DNA]</scope>
    <source>
        <strain evidence="2 3">C454</strain>
    </source>
</reference>
<dbReference type="EMBL" id="AHKH01000007">
    <property type="protein sequence ID" value="EHQ63630.1"/>
    <property type="molecule type" value="Genomic_DNA"/>
</dbReference>
<sequence length="104" mass="11983">MATTGDLIAALKQEVYTELLGKIEGEVERLYKKRIECATLSSTEAASYLGVCKEFLYTMVREEQIKAIRMSSSKAKRPNYRFRLSTLDKWMEEQEGRYEKGESA</sequence>
<feature type="domain" description="Helix-turn-helix" evidence="1">
    <location>
        <begin position="40"/>
        <end position="94"/>
    </location>
</feature>
<proteinExistence type="predicted"/>
<protein>
    <recommendedName>
        <fullName evidence="1">Helix-turn-helix domain-containing protein</fullName>
    </recommendedName>
</protein>
<evidence type="ECO:0000313" key="2">
    <source>
        <dbReference type="EMBL" id="EHQ63630.1"/>
    </source>
</evidence>